<evidence type="ECO:0000313" key="1">
    <source>
        <dbReference type="EMBL" id="CCC73619.1"/>
    </source>
</evidence>
<evidence type="ECO:0000313" key="2">
    <source>
        <dbReference type="Proteomes" id="UP000010111"/>
    </source>
</evidence>
<name>G0VQ91_MEGEL</name>
<keyword evidence="2" id="KW-1185">Reference proteome</keyword>
<protein>
    <submittedName>
        <fullName evidence="1">Uncharacterized protein</fullName>
    </submittedName>
</protein>
<dbReference type="AlphaFoldDB" id="G0VQ91"/>
<dbReference type="Proteomes" id="UP000010111">
    <property type="component" value="Chromosome"/>
</dbReference>
<dbReference type="STRING" id="1064535.MELS_1398"/>
<organism evidence="1 2">
    <name type="scientific">Megasphaera elsdenii DSM 20460</name>
    <dbReference type="NCBI Taxonomy" id="1064535"/>
    <lineage>
        <taxon>Bacteria</taxon>
        <taxon>Bacillati</taxon>
        <taxon>Bacillota</taxon>
        <taxon>Negativicutes</taxon>
        <taxon>Veillonellales</taxon>
        <taxon>Veillonellaceae</taxon>
        <taxon>Megasphaera</taxon>
    </lineage>
</organism>
<sequence length="260" mass="30362">MAEWQTRCLQAAVIFDRAGSTPANRTIFTMDATLIETLKQWNITTVLPLSVGDFQLLEEYRMIEKDGKPVEYRLFTYENEENGWTVRAIFNPESEEFAIRTDIGMLEFALIEFITDSFELFRSMVEERLARIIYDDYVERSRNFSVILKNKGVPDVQWDAFLPEQYQGFRRLVKPNDAVRIINGSYMILAYYDAATRSGLSLMYNLLRDDFFAERRVENFPNLVHDFDTSSLKELEKALQKRLLPVLDEIAADRDKALSE</sequence>
<proteinExistence type="predicted"/>
<accession>G0VQ91</accession>
<gene>
    <name evidence="1" type="ORF">MELS_1398</name>
</gene>
<dbReference type="HOGENOM" id="CLU_104658_0_0_9"/>
<reference evidence="1 2" key="1">
    <citation type="journal article" date="2011" name="J. Bacteriol.">
        <title>Genome Sequence of the Ruminal Bacterium Megasphaera elsdenii.</title>
        <authorList>
            <person name="Marx H."/>
            <person name="Graf A.B."/>
            <person name="Tatto N."/>
            <person name="Thallinger G.G."/>
            <person name="Mattanovich D."/>
            <person name="Sauer M."/>
        </authorList>
    </citation>
    <scope>NUCLEOTIDE SEQUENCE [LARGE SCALE GENOMIC DNA]</scope>
    <source>
        <strain evidence="1 2">DSM 20460</strain>
    </source>
</reference>
<dbReference type="EMBL" id="HE576794">
    <property type="protein sequence ID" value="CCC73619.1"/>
    <property type="molecule type" value="Genomic_DNA"/>
</dbReference>
<dbReference type="eggNOG" id="ENOG5032TJY">
    <property type="taxonomic scope" value="Bacteria"/>
</dbReference>
<dbReference type="KEGG" id="med:MELS_1398"/>